<dbReference type="Gramene" id="AUR62037888-RA">
    <property type="protein sequence ID" value="AUR62037888-RA:cds"/>
    <property type="gene ID" value="AUR62037888"/>
</dbReference>
<dbReference type="Proteomes" id="UP000596660">
    <property type="component" value="Unplaced"/>
</dbReference>
<keyword evidence="1" id="KW-0653">Protein transport</keyword>
<reference evidence="3" key="1">
    <citation type="journal article" date="2017" name="Nature">
        <title>The genome of Chenopodium quinoa.</title>
        <authorList>
            <person name="Jarvis D.E."/>
            <person name="Ho Y.S."/>
            <person name="Lightfoot D.J."/>
            <person name="Schmoeckel S.M."/>
            <person name="Li B."/>
            <person name="Borm T.J.A."/>
            <person name="Ohyanagi H."/>
            <person name="Mineta K."/>
            <person name="Michell C.T."/>
            <person name="Saber N."/>
            <person name="Kharbatia N.M."/>
            <person name="Rupper R.R."/>
            <person name="Sharp A.R."/>
            <person name="Dally N."/>
            <person name="Boughton B.A."/>
            <person name="Woo Y.H."/>
            <person name="Gao G."/>
            <person name="Schijlen E.G.W.M."/>
            <person name="Guo X."/>
            <person name="Momin A.A."/>
            <person name="Negrao S."/>
            <person name="Al-Babili S."/>
            <person name="Gehring C."/>
            <person name="Roessner U."/>
            <person name="Jung C."/>
            <person name="Murphy K."/>
            <person name="Arold S.T."/>
            <person name="Gojobori T."/>
            <person name="van der Linden C.G."/>
            <person name="van Loo E.N."/>
            <person name="Jellen E.N."/>
            <person name="Maughan P.J."/>
            <person name="Tester M."/>
        </authorList>
    </citation>
    <scope>NUCLEOTIDE SEQUENCE [LARGE SCALE GENOMIC DNA]</scope>
    <source>
        <strain evidence="3">cv. PI 614886</strain>
    </source>
</reference>
<dbReference type="OMA" id="FCHERFE"/>
<keyword evidence="1" id="KW-0811">Translocation</keyword>
<dbReference type="InterPro" id="IPR036412">
    <property type="entry name" value="HAD-like_sf"/>
</dbReference>
<evidence type="ECO:0000259" key="2">
    <source>
        <dbReference type="PROSITE" id="PS50969"/>
    </source>
</evidence>
<reference evidence="3" key="2">
    <citation type="submission" date="2021-03" db="UniProtKB">
        <authorList>
            <consortium name="EnsemblPlants"/>
        </authorList>
    </citation>
    <scope>IDENTIFICATION</scope>
</reference>
<evidence type="ECO:0000313" key="4">
    <source>
        <dbReference type="Proteomes" id="UP000596660"/>
    </source>
</evidence>
<protein>
    <recommendedName>
        <fullName evidence="1">Mitochondrial import inner membrane translocase subunit TIM50</fullName>
    </recommendedName>
</protein>
<feature type="domain" description="FCP1 homology" evidence="2">
    <location>
        <begin position="41"/>
        <end position="237"/>
    </location>
</feature>
<proteinExistence type="inferred from homology"/>
<dbReference type="InterPro" id="IPR050365">
    <property type="entry name" value="TIM50"/>
</dbReference>
<name>A0A803MZP8_CHEQI</name>
<feature type="transmembrane region" description="Helical" evidence="1">
    <location>
        <begin position="128"/>
        <end position="145"/>
    </location>
</feature>
<dbReference type="InterPro" id="IPR023214">
    <property type="entry name" value="HAD_sf"/>
</dbReference>
<keyword evidence="1" id="KW-0809">Transit peptide</keyword>
<comment type="similarity">
    <text evidence="1">Belongs to the TIM50 family.</text>
</comment>
<evidence type="ECO:0000313" key="3">
    <source>
        <dbReference type="EnsemblPlants" id="AUR62037888-RA:cds"/>
    </source>
</evidence>
<evidence type="ECO:0000256" key="1">
    <source>
        <dbReference type="RuleBase" id="RU365079"/>
    </source>
</evidence>
<comment type="subunit">
    <text evidence="1">Component of the TIM23 complex.</text>
</comment>
<dbReference type="GO" id="GO:0015031">
    <property type="term" value="P:protein transport"/>
    <property type="evidence" value="ECO:0007669"/>
    <property type="project" value="UniProtKB-KW"/>
</dbReference>
<dbReference type="SUPFAM" id="SSF56784">
    <property type="entry name" value="HAD-like"/>
    <property type="match status" value="1"/>
</dbReference>
<dbReference type="SMART" id="SM00577">
    <property type="entry name" value="CPDc"/>
    <property type="match status" value="1"/>
</dbReference>
<organism evidence="3 4">
    <name type="scientific">Chenopodium quinoa</name>
    <name type="common">Quinoa</name>
    <dbReference type="NCBI Taxonomy" id="63459"/>
    <lineage>
        <taxon>Eukaryota</taxon>
        <taxon>Viridiplantae</taxon>
        <taxon>Streptophyta</taxon>
        <taxon>Embryophyta</taxon>
        <taxon>Tracheophyta</taxon>
        <taxon>Spermatophyta</taxon>
        <taxon>Magnoliopsida</taxon>
        <taxon>eudicotyledons</taxon>
        <taxon>Gunneridae</taxon>
        <taxon>Pentapetalae</taxon>
        <taxon>Caryophyllales</taxon>
        <taxon>Chenopodiaceae</taxon>
        <taxon>Chenopodioideae</taxon>
        <taxon>Atripliceae</taxon>
        <taxon>Chenopodium</taxon>
    </lineage>
</organism>
<keyword evidence="1" id="KW-0472">Membrane</keyword>
<accession>A0A803MZP8</accession>
<sequence length="256" mass="28896">MTGGIICLSLDVEAKSNDIVIHDAKEENKLGLVALKKLGNLGVQKKLLVFDLNGLLIHRAHRGNKSEIPLNRQPDGVYKQRLVYRRPFLEEFMKFCHERFEVGIWSSAKEGNVDGIFDCAFKGLMRSSFLFIWVSLAILSILVVLDQRSCTDSGFKSMEKKYKALFFKELKKLWQTSAPSKGGLIYSQSNTLLIDDEPYKGLLNPPNTGIYPNKYDAGNLTDDFLGYRFGQPAIGPKHPDWNYYSNVLNHAGGFLV</sequence>
<dbReference type="EnsemblPlants" id="AUR62037888-RA">
    <property type="protein sequence ID" value="AUR62037888-RA:cds"/>
    <property type="gene ID" value="AUR62037888"/>
</dbReference>
<dbReference type="AlphaFoldDB" id="A0A803MZP8"/>
<dbReference type="PROSITE" id="PS50969">
    <property type="entry name" value="FCP1"/>
    <property type="match status" value="1"/>
</dbReference>
<comment type="subcellular location">
    <subcellularLocation>
        <location evidence="1">Mitochondrion inner membrane</location>
        <topology evidence="1">Single-pass membrane protein</topology>
    </subcellularLocation>
</comment>
<dbReference type="Gene3D" id="3.40.50.1000">
    <property type="entry name" value="HAD superfamily/HAD-like"/>
    <property type="match status" value="1"/>
</dbReference>
<keyword evidence="1" id="KW-0812">Transmembrane</keyword>
<dbReference type="GO" id="GO:0005744">
    <property type="term" value="C:TIM23 mitochondrial import inner membrane translocase complex"/>
    <property type="evidence" value="ECO:0007669"/>
    <property type="project" value="UniProtKB-UniRule"/>
</dbReference>
<dbReference type="InterPro" id="IPR004274">
    <property type="entry name" value="FCP1_dom"/>
</dbReference>
<keyword evidence="1" id="KW-0813">Transport</keyword>
<comment type="function">
    <text evidence="1">Essential component of the TIM23 complex, a complex that mediates the translocation of transit peptide-containing proteins across the mitochondrial inner membrane.</text>
</comment>
<keyword evidence="4" id="KW-1185">Reference proteome</keyword>
<dbReference type="Pfam" id="PF03031">
    <property type="entry name" value="NIF"/>
    <property type="match status" value="1"/>
</dbReference>
<keyword evidence="1" id="KW-0496">Mitochondrion</keyword>
<dbReference type="PANTHER" id="PTHR12210">
    <property type="entry name" value="DULLARD PROTEIN PHOSPHATASE"/>
    <property type="match status" value="1"/>
</dbReference>
<keyword evidence="1" id="KW-1133">Transmembrane helix</keyword>